<dbReference type="GO" id="GO:0016987">
    <property type="term" value="F:sigma factor activity"/>
    <property type="evidence" value="ECO:0007669"/>
    <property type="project" value="UniProtKB-KW"/>
</dbReference>
<evidence type="ECO:0000313" key="7">
    <source>
        <dbReference type="Proteomes" id="UP000029078"/>
    </source>
</evidence>
<feature type="domain" description="RNA polymerase sigma-70 region 4" evidence="5">
    <location>
        <begin position="126"/>
        <end position="174"/>
    </location>
</feature>
<organism evidence="6 7">
    <name type="scientific">Bifidobacterium ruminantium</name>
    <dbReference type="NCBI Taxonomy" id="78346"/>
    <lineage>
        <taxon>Bacteria</taxon>
        <taxon>Bacillati</taxon>
        <taxon>Actinomycetota</taxon>
        <taxon>Actinomycetes</taxon>
        <taxon>Bifidobacteriales</taxon>
        <taxon>Bifidobacteriaceae</taxon>
        <taxon>Bifidobacterium</taxon>
    </lineage>
</organism>
<dbReference type="InterPro" id="IPR007630">
    <property type="entry name" value="RNA_pol_sigma70_r4"/>
</dbReference>
<protein>
    <submittedName>
        <fullName evidence="6">Putative sigma-70 family protein</fullName>
    </submittedName>
</protein>
<evidence type="ECO:0000256" key="3">
    <source>
        <dbReference type="ARBA" id="ARBA00023125"/>
    </source>
</evidence>
<dbReference type="Pfam" id="PF04545">
    <property type="entry name" value="Sigma70_r4"/>
    <property type="match status" value="1"/>
</dbReference>
<reference evidence="6 7" key="1">
    <citation type="submission" date="2014-03" db="EMBL/GenBank/DDBJ databases">
        <title>Genomics of Bifidobacteria.</title>
        <authorList>
            <person name="Ventura M."/>
            <person name="Milani C."/>
            <person name="Lugli G.A."/>
        </authorList>
    </citation>
    <scope>NUCLEOTIDE SEQUENCE [LARGE SCALE GENOMIC DNA]</scope>
    <source>
        <strain evidence="6 7">LMG 21811</strain>
    </source>
</reference>
<dbReference type="GO" id="GO:0006352">
    <property type="term" value="P:DNA-templated transcription initiation"/>
    <property type="evidence" value="ECO:0007669"/>
    <property type="project" value="InterPro"/>
</dbReference>
<keyword evidence="2" id="KW-0731">Sigma factor</keyword>
<dbReference type="InterPro" id="IPR036388">
    <property type="entry name" value="WH-like_DNA-bd_sf"/>
</dbReference>
<keyword evidence="7" id="KW-1185">Reference proteome</keyword>
<proteinExistence type="predicted"/>
<dbReference type="Gene3D" id="1.10.10.10">
    <property type="entry name" value="Winged helix-like DNA-binding domain superfamily/Winged helix DNA-binding domain"/>
    <property type="match status" value="1"/>
</dbReference>
<dbReference type="eggNOG" id="ENOG5030BZZ">
    <property type="taxonomic scope" value="Bacteria"/>
</dbReference>
<evidence type="ECO:0000256" key="4">
    <source>
        <dbReference type="ARBA" id="ARBA00023163"/>
    </source>
</evidence>
<dbReference type="AlphaFoldDB" id="A0A087D4J5"/>
<dbReference type="InterPro" id="IPR013324">
    <property type="entry name" value="RNA_pol_sigma_r3/r4-like"/>
</dbReference>
<dbReference type="PANTHER" id="PTHR30385">
    <property type="entry name" value="SIGMA FACTOR F FLAGELLAR"/>
    <property type="match status" value="1"/>
</dbReference>
<evidence type="ECO:0000256" key="1">
    <source>
        <dbReference type="ARBA" id="ARBA00023015"/>
    </source>
</evidence>
<dbReference type="EMBL" id="JGZL01000003">
    <property type="protein sequence ID" value="KFI90445.1"/>
    <property type="molecule type" value="Genomic_DNA"/>
</dbReference>
<keyword evidence="4" id="KW-0804">Transcription</keyword>
<dbReference type="GO" id="GO:0003677">
    <property type="term" value="F:DNA binding"/>
    <property type="evidence" value="ECO:0007669"/>
    <property type="project" value="UniProtKB-KW"/>
</dbReference>
<dbReference type="RefSeq" id="WP_081815618.1">
    <property type="nucleotide sequence ID" value="NZ_JGZL01000003.1"/>
</dbReference>
<dbReference type="SUPFAM" id="SSF88659">
    <property type="entry name" value="Sigma3 and sigma4 domains of RNA polymerase sigma factors"/>
    <property type="match status" value="1"/>
</dbReference>
<keyword evidence="1" id="KW-0805">Transcription regulation</keyword>
<accession>A0A087D4J5</accession>
<dbReference type="Proteomes" id="UP000029078">
    <property type="component" value="Unassembled WGS sequence"/>
</dbReference>
<evidence type="ECO:0000313" key="6">
    <source>
        <dbReference type="EMBL" id="KFI90445.1"/>
    </source>
</evidence>
<keyword evidence="3" id="KW-0238">DNA-binding</keyword>
<evidence type="ECO:0000259" key="5">
    <source>
        <dbReference type="Pfam" id="PF04545"/>
    </source>
</evidence>
<evidence type="ECO:0000256" key="2">
    <source>
        <dbReference type="ARBA" id="ARBA00023082"/>
    </source>
</evidence>
<gene>
    <name evidence="6" type="ORF">BRUM_0210</name>
</gene>
<sequence length="196" mass="22180">MKLVFKHETPIAGNASVTETYELTQEELLPMIRRDRALRAAAEHRDEEELEFRAPQCILQELWNAEERVAHSCHRSDRVGGSAWSYEEIAGINREPQEHSLSPEELLIEYETAQEREQAARRVLEALRTLPDGQRKAVENVCFRNLSQSDVARSSGISRAAVSKQINAAIKKLRRVCDVSVKVRSLQGDSDLTASK</sequence>
<comment type="caution">
    <text evidence="6">The sequence shown here is derived from an EMBL/GenBank/DDBJ whole genome shotgun (WGS) entry which is preliminary data.</text>
</comment>
<name>A0A087D4J5_BIFRU</name>